<dbReference type="PANTHER" id="PTHR21301">
    <property type="entry name" value="REVERSE TRANSCRIPTASE"/>
    <property type="match status" value="1"/>
</dbReference>
<dbReference type="PANTHER" id="PTHR21301:SF12">
    <property type="match status" value="1"/>
</dbReference>
<dbReference type="Proteomes" id="UP001176940">
    <property type="component" value="Unassembled WGS sequence"/>
</dbReference>
<dbReference type="Pfam" id="PF00078">
    <property type="entry name" value="RVT_1"/>
    <property type="match status" value="1"/>
</dbReference>
<feature type="non-terminal residue" evidence="2">
    <location>
        <position position="1"/>
    </location>
</feature>
<organism evidence="2 3">
    <name type="scientific">Ranitomeya imitator</name>
    <name type="common">mimic poison frog</name>
    <dbReference type="NCBI Taxonomy" id="111125"/>
    <lineage>
        <taxon>Eukaryota</taxon>
        <taxon>Metazoa</taxon>
        <taxon>Chordata</taxon>
        <taxon>Craniata</taxon>
        <taxon>Vertebrata</taxon>
        <taxon>Euteleostomi</taxon>
        <taxon>Amphibia</taxon>
        <taxon>Batrachia</taxon>
        <taxon>Anura</taxon>
        <taxon>Neobatrachia</taxon>
        <taxon>Hyloidea</taxon>
        <taxon>Dendrobatidae</taxon>
        <taxon>Dendrobatinae</taxon>
        <taxon>Ranitomeya</taxon>
    </lineage>
</organism>
<dbReference type="InterPro" id="IPR058912">
    <property type="entry name" value="HTH_animal"/>
</dbReference>
<feature type="domain" description="Reverse transcriptase" evidence="1">
    <location>
        <begin position="323"/>
        <end position="588"/>
    </location>
</feature>
<reference evidence="2" key="1">
    <citation type="submission" date="2023-07" db="EMBL/GenBank/DDBJ databases">
        <authorList>
            <person name="Stuckert A."/>
        </authorList>
    </citation>
    <scope>NUCLEOTIDE SEQUENCE</scope>
</reference>
<dbReference type="InterPro" id="IPR000477">
    <property type="entry name" value="RT_dom"/>
</dbReference>
<proteinExistence type="predicted"/>
<dbReference type="PROSITE" id="PS50878">
    <property type="entry name" value="RT_POL"/>
    <property type="match status" value="1"/>
</dbReference>
<feature type="non-terminal residue" evidence="2">
    <location>
        <position position="759"/>
    </location>
</feature>
<sequence>YILHLAYGQLQEQAPTYIECKVTLIIYIDFFLVHCTFKTGYMSFNTLSYGQAEAEEIISRVTIPGEFLHTPSEEIRSRDLERELRRKTALELHYVKRIPRGPRVSLRPTLFQDKPDFCQKFESILNKCCMDIIILTIERPTRLLKNLDLNFRRENDPNSCMTLRTTTGNKFINGGTQITTRKEGATAVATLQQQRRGRSTKDRRGGAADNTVLESSRIRTRSQRDVELDLKSIQKGSIRIHRNVSVIEKDALRSLKENKRIVIKPAYKGGSIVVMDKSHYISIIQSQLNDRTTYQPIDRDPTFDVAREIRLIIKTYKEKGTIDAKLSEYLINTQPMTPVFYILHKVHKDLINPPGRPIVASTNSLLSPLAITLDRTLTPLLQNISSYLKDTSDFLSKLRVITPVVSGCTLVTLDVNSLYSCIDHQRGIEAVQWFLTEHTVFSPDQLQFCMDLLSFILHKNFFMFGDQYYIQRTGTAMGSNMAPPYANIFMAAFEETYVYTHPLFQTHSIYWKRYIDDVFMIWRGKEDLLLQFVSDMNTCVPNLSFSMQKSIIFIHFLDTLITLEADGNLDVDLYCKPTDKNSLLHYSSCHPRHVKQSLPISQFHRLSRIVSNEEKQAVRHQEMSVKFLQRGYPWRMLQKAKTNIRSNRENLGRQRIPFREVETEHLPQRLQEMTVGSRVTFLKMEGQQRWYALGVIQEGREQDEPFLLNEWGLGVSSKGGSRWVYHPREIRLSLRSPTPMQEQAMVQGTQVALALPEVG</sequence>
<protein>
    <recommendedName>
        <fullName evidence="1">Reverse transcriptase domain-containing protein</fullName>
    </recommendedName>
</protein>
<comment type="caution">
    <text evidence="2">The sequence shown here is derived from an EMBL/GenBank/DDBJ whole genome shotgun (WGS) entry which is preliminary data.</text>
</comment>
<evidence type="ECO:0000313" key="3">
    <source>
        <dbReference type="Proteomes" id="UP001176940"/>
    </source>
</evidence>
<evidence type="ECO:0000313" key="2">
    <source>
        <dbReference type="EMBL" id="CAJ0965286.1"/>
    </source>
</evidence>
<keyword evidence="3" id="KW-1185">Reference proteome</keyword>
<gene>
    <name evidence="2" type="ORF">RIMI_LOCUS20118759</name>
</gene>
<accession>A0ABN9MI56</accession>
<dbReference type="EMBL" id="CAUEEQ010066290">
    <property type="protein sequence ID" value="CAJ0965286.1"/>
    <property type="molecule type" value="Genomic_DNA"/>
</dbReference>
<name>A0ABN9MI56_9NEOB</name>
<dbReference type="Pfam" id="PF26215">
    <property type="entry name" value="HTH_animal"/>
    <property type="match status" value="1"/>
</dbReference>
<evidence type="ECO:0000259" key="1">
    <source>
        <dbReference type="PROSITE" id="PS50878"/>
    </source>
</evidence>